<dbReference type="EMBL" id="JBHFNQ010000206">
    <property type="protein sequence ID" value="MFB2880575.1"/>
    <property type="molecule type" value="Genomic_DNA"/>
</dbReference>
<dbReference type="Proteomes" id="UP001576774">
    <property type="component" value="Unassembled WGS sequence"/>
</dbReference>
<comment type="caution">
    <text evidence="2">The sequence shown here is derived from an EMBL/GenBank/DDBJ whole genome shotgun (WGS) entry which is preliminary data.</text>
</comment>
<evidence type="ECO:0000313" key="3">
    <source>
        <dbReference type="Proteomes" id="UP001576774"/>
    </source>
</evidence>
<reference evidence="2 3" key="1">
    <citation type="submission" date="2024-09" db="EMBL/GenBank/DDBJ databases">
        <title>Floridaenema gen nov. (Aerosakkonemataceae, Aerosakkonematales ord. nov., Cyanobacteria) from benthic tropical and subtropical fresh waters, with the description of four new species.</title>
        <authorList>
            <person name="Moretto J.A."/>
            <person name="Berthold D.E."/>
            <person name="Lefler F.W."/>
            <person name="Huang I.-S."/>
            <person name="Laughinghouse H. IV."/>
        </authorList>
    </citation>
    <scope>NUCLEOTIDE SEQUENCE [LARGE SCALE GENOMIC DNA]</scope>
    <source>
        <strain evidence="2 3">BLCC-F46</strain>
    </source>
</reference>
<gene>
    <name evidence="2" type="ORF">ACE1CC_27315</name>
</gene>
<evidence type="ECO:0000313" key="2">
    <source>
        <dbReference type="EMBL" id="MFB2880575.1"/>
    </source>
</evidence>
<proteinExistence type="predicted"/>
<sequence length="82" mass="9283">MELSKYLFSPQNQQFLQKLSHIFTATLFDLGTIKVSLGLIVNLAFQSVIVFLIAGLIKRVTKNRFLNRFGLDLGTRESLCCC</sequence>
<name>A0ABV4XCQ8_9CYAN</name>
<keyword evidence="1" id="KW-1133">Transmembrane helix</keyword>
<organism evidence="2 3">
    <name type="scientific">Floridaenema aerugineum BLCC-F46</name>
    <dbReference type="NCBI Taxonomy" id="3153654"/>
    <lineage>
        <taxon>Bacteria</taxon>
        <taxon>Bacillati</taxon>
        <taxon>Cyanobacteriota</taxon>
        <taxon>Cyanophyceae</taxon>
        <taxon>Oscillatoriophycideae</taxon>
        <taxon>Aerosakkonematales</taxon>
        <taxon>Aerosakkonemataceae</taxon>
        <taxon>Floridanema</taxon>
        <taxon>Floridanema aerugineum</taxon>
    </lineage>
</organism>
<keyword evidence="1" id="KW-0472">Membrane</keyword>
<keyword evidence="3" id="KW-1185">Reference proteome</keyword>
<evidence type="ECO:0000256" key="1">
    <source>
        <dbReference type="SAM" id="Phobius"/>
    </source>
</evidence>
<dbReference type="RefSeq" id="WP_413273586.1">
    <property type="nucleotide sequence ID" value="NZ_JBHFNQ010000206.1"/>
</dbReference>
<protein>
    <submittedName>
        <fullName evidence="2">Uncharacterized protein</fullName>
    </submittedName>
</protein>
<keyword evidence="1" id="KW-0812">Transmembrane</keyword>
<feature type="transmembrane region" description="Helical" evidence="1">
    <location>
        <begin position="35"/>
        <end position="57"/>
    </location>
</feature>
<accession>A0ABV4XCQ8</accession>